<feature type="transmembrane region" description="Helical" evidence="1">
    <location>
        <begin position="14"/>
        <end position="35"/>
    </location>
</feature>
<evidence type="ECO:0000313" key="3">
    <source>
        <dbReference type="EMBL" id="KUK98426.1"/>
    </source>
</evidence>
<feature type="domain" description="Archaeal Type IV pilin N-terminal" evidence="2">
    <location>
        <begin position="9"/>
        <end position="69"/>
    </location>
</feature>
<sequence length="125" mass="13033">MVCGERDGGVSEVVSTILMVAVVVILAAIVGSLVFGMKMPEEPKTVVVTATRSGDNVTFMNHGGMNMDRVSEIKCWIGGVGPGNDIQLGTRAGATVTHNVSGTTRVVVVGTFVDNESLVLLDKTL</sequence>
<protein>
    <recommendedName>
        <fullName evidence="2">Archaeal Type IV pilin N-terminal domain-containing protein</fullName>
    </recommendedName>
</protein>
<gene>
    <name evidence="3" type="ORF">XE10_2062</name>
</gene>
<dbReference type="NCBIfam" id="TIGR02537">
    <property type="entry name" value="arch_flag_Nterm"/>
    <property type="match status" value="1"/>
</dbReference>
<evidence type="ECO:0000256" key="1">
    <source>
        <dbReference type="SAM" id="Phobius"/>
    </source>
</evidence>
<dbReference type="Pfam" id="PF07790">
    <property type="entry name" value="Pilin_N"/>
    <property type="match status" value="1"/>
</dbReference>
<organism evidence="3 4">
    <name type="scientific">Methanoculleus marisnigri</name>
    <dbReference type="NCBI Taxonomy" id="2198"/>
    <lineage>
        <taxon>Archaea</taxon>
        <taxon>Methanobacteriati</taxon>
        <taxon>Methanobacteriota</taxon>
        <taxon>Stenosarchaea group</taxon>
        <taxon>Methanomicrobia</taxon>
        <taxon>Methanomicrobiales</taxon>
        <taxon>Methanomicrobiaceae</taxon>
        <taxon>Methanoculleus</taxon>
    </lineage>
</organism>
<evidence type="ECO:0000313" key="4">
    <source>
        <dbReference type="Proteomes" id="UP000054598"/>
    </source>
</evidence>
<reference evidence="4" key="1">
    <citation type="journal article" date="2015" name="MBio">
        <title>Genome-Resolved Metagenomic Analysis Reveals Roles for Candidate Phyla and Other Microbial Community Members in Biogeochemical Transformations in Oil Reservoirs.</title>
        <authorList>
            <person name="Hu P."/>
            <person name="Tom L."/>
            <person name="Singh A."/>
            <person name="Thomas B.C."/>
            <person name="Baker B.J."/>
            <person name="Piceno Y.M."/>
            <person name="Andersen G.L."/>
            <person name="Banfield J.F."/>
        </authorList>
    </citation>
    <scope>NUCLEOTIDE SEQUENCE [LARGE SCALE GENOMIC DNA]</scope>
</reference>
<dbReference type="AlphaFoldDB" id="A0A124G3Z1"/>
<name>A0A124G3Z1_9EURY</name>
<evidence type="ECO:0000259" key="2">
    <source>
        <dbReference type="Pfam" id="PF07790"/>
    </source>
</evidence>
<dbReference type="InterPro" id="IPR012859">
    <property type="entry name" value="Pilin_N_archaeal"/>
</dbReference>
<dbReference type="EMBL" id="LGHE01000331">
    <property type="protein sequence ID" value="KUK98426.1"/>
    <property type="molecule type" value="Genomic_DNA"/>
</dbReference>
<dbReference type="PATRIC" id="fig|2198.3.peg.204"/>
<keyword evidence="1" id="KW-1133">Transmembrane helix</keyword>
<comment type="caution">
    <text evidence="3">The sequence shown here is derived from an EMBL/GenBank/DDBJ whole genome shotgun (WGS) entry which is preliminary data.</text>
</comment>
<accession>A0A124G3Z1</accession>
<dbReference type="Proteomes" id="UP000054598">
    <property type="component" value="Unassembled WGS sequence"/>
</dbReference>
<dbReference type="InterPro" id="IPR013373">
    <property type="entry name" value="Flagellin/pilin_N_arc"/>
</dbReference>
<keyword evidence="1" id="KW-0812">Transmembrane</keyword>
<keyword evidence="1" id="KW-0472">Membrane</keyword>
<proteinExistence type="predicted"/>